<evidence type="ECO:0000259" key="5">
    <source>
        <dbReference type="Pfam" id="PF00496"/>
    </source>
</evidence>
<dbReference type="EMBL" id="PFCO01000003">
    <property type="protein sequence ID" value="PIR69693.1"/>
    <property type="molecule type" value="Genomic_DNA"/>
</dbReference>
<dbReference type="AlphaFoldDB" id="A0A2H0TDR9"/>
<evidence type="ECO:0000256" key="4">
    <source>
        <dbReference type="SAM" id="Phobius"/>
    </source>
</evidence>
<evidence type="ECO:0000256" key="1">
    <source>
        <dbReference type="ARBA" id="ARBA00005695"/>
    </source>
</evidence>
<dbReference type="GO" id="GO:1904680">
    <property type="term" value="F:peptide transmembrane transporter activity"/>
    <property type="evidence" value="ECO:0007669"/>
    <property type="project" value="TreeGrafter"/>
</dbReference>
<dbReference type="Gene3D" id="3.40.190.10">
    <property type="entry name" value="Periplasmic binding protein-like II"/>
    <property type="match status" value="1"/>
</dbReference>
<feature type="transmembrane region" description="Helical" evidence="4">
    <location>
        <begin position="34"/>
        <end position="53"/>
    </location>
</feature>
<gene>
    <name evidence="6" type="ORF">COU47_01220</name>
</gene>
<sequence>MKKLFSLFGRRFDLPSKLEIQVILRRFSKKERTLFFAFFVVFIAASITLVWQINNALSREVPAQGGTWKEGIVGLPHLVNPILAASDTDRDLVALVYSGLLRPDGKGRLMNDLADHYTISEDGLSYTFVLKDGLVWHDGTALTAEDVAFTVMLAKNPILKSPVRASWEGVTPVVMHEHEIQFLLDQPYAPFLENATLGILPKHIWNSIPPEQISLSKFNLEPIGSGPYEVKKMERNSSGIVTKFIFEAFKNYAQQEPYISQFEFVFYPSERALISSFETKEIDGIAGISPKQMESIQRNASLHELTLPRVFGVFFNQNKVSAFSKEGVREALERAVDKDKIVSEVLNGYAKALVGPIPPGTFSAINTELEQDIVSTSSAEDALQLLKQNGWAKDEETGLLTNKDGETLRFSLSTSNVSDLTETARLLQTMWQELGIQVDVKMFELSDLNQNVIRPREYEALLFGEVVGRDPDPFAFWHSSQRNDPGLNIALYTNSTVDSLLEDARKISDEAERKEKYIEFQKEVISDHAATFLYSPFYLYVVDKQLKGFDTQSITIPAERYTNVYSWYLRTKKIISSPF</sequence>
<reference evidence="7" key="1">
    <citation type="submission" date="2017-09" db="EMBL/GenBank/DDBJ databases">
        <title>Depth-based differentiation of microbial function through sediment-hosted aquifers and enrichment of novel symbionts in the deep terrestrial subsurface.</title>
        <authorList>
            <person name="Probst A.J."/>
            <person name="Ladd B."/>
            <person name="Jarett J.K."/>
            <person name="Geller-Mcgrath D.E."/>
            <person name="Sieber C.M.K."/>
            <person name="Emerson J.B."/>
            <person name="Anantharaman K."/>
            <person name="Thomas B.C."/>
            <person name="Malmstrom R."/>
            <person name="Stieglmeier M."/>
            <person name="Klingl A."/>
            <person name="Woyke T."/>
            <person name="Ryan C.M."/>
            <person name="Banfield J.F."/>
        </authorList>
    </citation>
    <scope>NUCLEOTIDE SEQUENCE [LARGE SCALE GENOMIC DNA]</scope>
</reference>
<dbReference type="GO" id="GO:0015833">
    <property type="term" value="P:peptide transport"/>
    <property type="evidence" value="ECO:0007669"/>
    <property type="project" value="TreeGrafter"/>
</dbReference>
<dbReference type="InterPro" id="IPR039424">
    <property type="entry name" value="SBP_5"/>
</dbReference>
<dbReference type="Proteomes" id="UP000231503">
    <property type="component" value="Unassembled WGS sequence"/>
</dbReference>
<dbReference type="PANTHER" id="PTHR30290:SF9">
    <property type="entry name" value="OLIGOPEPTIDE-BINDING PROTEIN APPA"/>
    <property type="match status" value="1"/>
</dbReference>
<dbReference type="InterPro" id="IPR030678">
    <property type="entry name" value="Peptide/Ni-bd"/>
</dbReference>
<comment type="caution">
    <text evidence="6">The sequence shown here is derived from an EMBL/GenBank/DDBJ whole genome shotgun (WGS) entry which is preliminary data.</text>
</comment>
<dbReference type="Pfam" id="PF00496">
    <property type="entry name" value="SBP_bac_5"/>
    <property type="match status" value="1"/>
</dbReference>
<keyword evidence="3" id="KW-0732">Signal</keyword>
<dbReference type="InterPro" id="IPR000914">
    <property type="entry name" value="SBP_5_dom"/>
</dbReference>
<dbReference type="GO" id="GO:0043190">
    <property type="term" value="C:ATP-binding cassette (ABC) transporter complex"/>
    <property type="evidence" value="ECO:0007669"/>
    <property type="project" value="InterPro"/>
</dbReference>
<organism evidence="6 7">
    <name type="scientific">Candidatus Niyogibacteria bacterium CG10_big_fil_rev_8_21_14_0_10_46_36</name>
    <dbReference type="NCBI Taxonomy" id="1974726"/>
    <lineage>
        <taxon>Bacteria</taxon>
        <taxon>Candidatus Niyogiibacteriota</taxon>
    </lineage>
</organism>
<proteinExistence type="inferred from homology"/>
<dbReference type="GO" id="GO:0042597">
    <property type="term" value="C:periplasmic space"/>
    <property type="evidence" value="ECO:0007669"/>
    <property type="project" value="UniProtKB-ARBA"/>
</dbReference>
<dbReference type="PANTHER" id="PTHR30290">
    <property type="entry name" value="PERIPLASMIC BINDING COMPONENT OF ABC TRANSPORTER"/>
    <property type="match status" value="1"/>
</dbReference>
<evidence type="ECO:0000256" key="2">
    <source>
        <dbReference type="ARBA" id="ARBA00022448"/>
    </source>
</evidence>
<dbReference type="CDD" id="cd08513">
    <property type="entry name" value="PBP2_thermophilic_Hb8_like"/>
    <property type="match status" value="1"/>
</dbReference>
<comment type="similarity">
    <text evidence="1">Belongs to the bacterial solute-binding protein 5 family.</text>
</comment>
<evidence type="ECO:0000256" key="3">
    <source>
        <dbReference type="ARBA" id="ARBA00022729"/>
    </source>
</evidence>
<name>A0A2H0TDR9_9BACT</name>
<keyword evidence="4" id="KW-1133">Transmembrane helix</keyword>
<keyword evidence="2" id="KW-0813">Transport</keyword>
<keyword evidence="4" id="KW-0812">Transmembrane</keyword>
<dbReference type="Gene3D" id="3.10.105.10">
    <property type="entry name" value="Dipeptide-binding Protein, Domain 3"/>
    <property type="match status" value="1"/>
</dbReference>
<dbReference type="SUPFAM" id="SSF53850">
    <property type="entry name" value="Periplasmic binding protein-like II"/>
    <property type="match status" value="1"/>
</dbReference>
<keyword evidence="4" id="KW-0472">Membrane</keyword>
<feature type="domain" description="Solute-binding protein family 5" evidence="5">
    <location>
        <begin position="110"/>
        <end position="480"/>
    </location>
</feature>
<protein>
    <recommendedName>
        <fullName evidence="5">Solute-binding protein family 5 domain-containing protein</fullName>
    </recommendedName>
</protein>
<dbReference type="Gene3D" id="3.90.76.10">
    <property type="entry name" value="Dipeptide-binding Protein, Domain 1"/>
    <property type="match status" value="1"/>
</dbReference>
<evidence type="ECO:0000313" key="7">
    <source>
        <dbReference type="Proteomes" id="UP000231503"/>
    </source>
</evidence>
<dbReference type="PIRSF" id="PIRSF002741">
    <property type="entry name" value="MppA"/>
    <property type="match status" value="1"/>
</dbReference>
<accession>A0A2H0TDR9</accession>
<evidence type="ECO:0000313" key="6">
    <source>
        <dbReference type="EMBL" id="PIR69693.1"/>
    </source>
</evidence>